<dbReference type="AlphaFoldDB" id="A0A9P6W6R9"/>
<protein>
    <recommendedName>
        <fullName evidence="2">Metallo-beta-lactamase domain-containing protein</fullName>
    </recommendedName>
</protein>
<accession>A0A9P6W6R9</accession>
<evidence type="ECO:0000256" key="1">
    <source>
        <dbReference type="SAM" id="MobiDB-lite"/>
    </source>
</evidence>
<dbReference type="SMART" id="SM00849">
    <property type="entry name" value="Lactamase_B"/>
    <property type="match status" value="1"/>
</dbReference>
<reference evidence="3 4" key="1">
    <citation type="submission" date="2020-11" db="EMBL/GenBank/DDBJ databases">
        <title>Kefir isolates.</title>
        <authorList>
            <person name="Marcisauskas S."/>
            <person name="Kim Y."/>
            <person name="Blasche S."/>
        </authorList>
    </citation>
    <scope>NUCLEOTIDE SEQUENCE [LARGE SCALE GENOMIC DNA]</scope>
    <source>
        <strain evidence="3 4">KR</strain>
    </source>
</reference>
<comment type="caution">
    <text evidence="3">The sequence shown here is derived from an EMBL/GenBank/DDBJ whole genome shotgun (WGS) entry which is preliminary data.</text>
</comment>
<feature type="domain" description="Metallo-beta-lactamase" evidence="2">
    <location>
        <begin position="132"/>
        <end position="322"/>
    </location>
</feature>
<evidence type="ECO:0000313" key="3">
    <source>
        <dbReference type="EMBL" id="KAG0665569.1"/>
    </source>
</evidence>
<evidence type="ECO:0000259" key="2">
    <source>
        <dbReference type="SMART" id="SM00849"/>
    </source>
</evidence>
<dbReference type="EMBL" id="PUHQ01000008">
    <property type="protein sequence ID" value="KAG0665569.1"/>
    <property type="molecule type" value="Genomic_DNA"/>
</dbReference>
<dbReference type="CDD" id="cd16279">
    <property type="entry name" value="metallo-hydrolase-like_MBL-fold"/>
    <property type="match status" value="1"/>
</dbReference>
<gene>
    <name evidence="3" type="ORF">C6P46_006352</name>
</gene>
<dbReference type="Pfam" id="PF12706">
    <property type="entry name" value="Lactamase_B_2"/>
    <property type="match status" value="1"/>
</dbReference>
<dbReference type="SUPFAM" id="SSF56281">
    <property type="entry name" value="Metallo-hydrolase/oxidoreductase"/>
    <property type="match status" value="1"/>
</dbReference>
<feature type="compositionally biased region" description="Low complexity" evidence="1">
    <location>
        <begin position="50"/>
        <end position="69"/>
    </location>
</feature>
<evidence type="ECO:0000313" key="4">
    <source>
        <dbReference type="Proteomes" id="UP000777482"/>
    </source>
</evidence>
<dbReference type="Gene3D" id="3.60.15.10">
    <property type="entry name" value="Ribonuclease Z/Hydroxyacylglutathione hydrolase-like"/>
    <property type="match status" value="1"/>
</dbReference>
<name>A0A9P6W6R9_RHOMI</name>
<keyword evidence="4" id="KW-1185">Reference proteome</keyword>
<dbReference type="InterPro" id="IPR001279">
    <property type="entry name" value="Metallo-B-lactamas"/>
</dbReference>
<feature type="region of interest" description="Disordered" evidence="1">
    <location>
        <begin position="427"/>
        <end position="450"/>
    </location>
</feature>
<dbReference type="PANTHER" id="PTHR42663">
    <property type="entry name" value="HYDROLASE C777.06C-RELATED-RELATED"/>
    <property type="match status" value="1"/>
</dbReference>
<sequence>MALLPPIRYPYSTCYPHAHPLMLWASDPGRLSSTPTIDCASVHSPATARSSCTSFPSDSSSSDEGCSSSPVPPKTPPSTKTASLPARPISFTFLGTGGSSALPLISCVTEPDKACPSCFDTLWDPTSKNIRGNTGGVISVPQPDGSEATILLDCGKTFREAALKWFPQKGLRRIDACILTHLHADAIDGLDDLRAWTYKSAIEKTIPIYCTRTTYDAIAAGFPYMISKAAASGGGALPSFDWHIMPDDQDWTICGITITPFPFHHGHYFDPSRPTRPLICSAFLIDSTVLYISDVSYIPEEQWTRLAEYCALPSQTGLFPSLPRSGPTKRPLPRLQAVIIDVGDQLLTSAHTHIGLPHAIAISRRLGALRTYLTDFSHGPKHQTWLDWCLRFGQGETSGREKYMVKRQNSVVPAWRPWFEGEKPPVTAARTHEHDSPEKPPTGLNDDPEVFIRRAFESVEDWAGGVLPGS</sequence>
<proteinExistence type="predicted"/>
<feature type="region of interest" description="Disordered" evidence="1">
    <location>
        <begin position="47"/>
        <end position="83"/>
    </location>
</feature>
<dbReference type="Proteomes" id="UP000777482">
    <property type="component" value="Unassembled WGS sequence"/>
</dbReference>
<dbReference type="InterPro" id="IPR036866">
    <property type="entry name" value="RibonucZ/Hydroxyglut_hydro"/>
</dbReference>
<dbReference type="OrthoDB" id="341300at2759"/>
<organism evidence="3 4">
    <name type="scientific">Rhodotorula mucilaginosa</name>
    <name type="common">Yeast</name>
    <name type="synonym">Rhodotorula rubra</name>
    <dbReference type="NCBI Taxonomy" id="5537"/>
    <lineage>
        <taxon>Eukaryota</taxon>
        <taxon>Fungi</taxon>
        <taxon>Dikarya</taxon>
        <taxon>Basidiomycota</taxon>
        <taxon>Pucciniomycotina</taxon>
        <taxon>Microbotryomycetes</taxon>
        <taxon>Sporidiobolales</taxon>
        <taxon>Sporidiobolaceae</taxon>
        <taxon>Rhodotorula</taxon>
    </lineage>
</organism>
<dbReference type="PANTHER" id="PTHR42663:SF6">
    <property type="entry name" value="HYDROLASE C777.06C-RELATED"/>
    <property type="match status" value="1"/>
</dbReference>